<keyword evidence="2" id="KW-0413">Isomerase</keyword>
<dbReference type="AlphaFoldDB" id="A0A5C1A7U7"/>
<dbReference type="EMBL" id="CP042425">
    <property type="protein sequence ID" value="QEL13184.1"/>
    <property type="molecule type" value="Genomic_DNA"/>
</dbReference>
<dbReference type="PANTHER" id="PTHR12110">
    <property type="entry name" value="HYDROXYPYRUVATE ISOMERASE"/>
    <property type="match status" value="1"/>
</dbReference>
<reference evidence="3" key="1">
    <citation type="submission" date="2019-08" db="EMBL/GenBank/DDBJ databases">
        <title>Limnoglobus roseus gen. nov., sp. nov., a novel freshwater planctomycete with a giant genome from the family Gemmataceae.</title>
        <authorList>
            <person name="Kulichevskaya I.S."/>
            <person name="Naumoff D.G."/>
            <person name="Miroshnikov K."/>
            <person name="Ivanova A."/>
            <person name="Philippov D.A."/>
            <person name="Hakobyan A."/>
            <person name="Rijpstra I.C."/>
            <person name="Sinninghe Damste J.S."/>
            <person name="Liesack W."/>
            <person name="Dedysh S.N."/>
        </authorList>
    </citation>
    <scope>NUCLEOTIDE SEQUENCE [LARGE SCALE GENOMIC DNA]</scope>
    <source>
        <strain evidence="3">PX52</strain>
    </source>
</reference>
<dbReference type="Proteomes" id="UP000324974">
    <property type="component" value="Chromosome"/>
</dbReference>
<proteinExistence type="predicted"/>
<dbReference type="OrthoDB" id="1900402at2"/>
<evidence type="ECO:0000313" key="3">
    <source>
        <dbReference type="Proteomes" id="UP000324974"/>
    </source>
</evidence>
<dbReference type="Gene3D" id="3.20.20.150">
    <property type="entry name" value="Divalent-metal-dependent TIM barrel enzymes"/>
    <property type="match status" value="1"/>
</dbReference>
<dbReference type="InterPro" id="IPR036237">
    <property type="entry name" value="Xyl_isomerase-like_sf"/>
</dbReference>
<evidence type="ECO:0000259" key="1">
    <source>
        <dbReference type="Pfam" id="PF01261"/>
    </source>
</evidence>
<name>A0A5C1A7U7_9BACT</name>
<keyword evidence="3" id="KW-1185">Reference proteome</keyword>
<feature type="domain" description="Xylose isomerase-like TIM barrel" evidence="1">
    <location>
        <begin position="20"/>
        <end position="279"/>
    </location>
</feature>
<sequence>MILGYNTNGFAHHRLEDALAIIAELGYRGVALTPDVNHADPTADDYPRQAGPFSDACARHTMRSVIETGSRFALDTRRKHQPTLISSDPADQRKRADFLSRHVVLASRGLLHDWGGLGIVSLWSGTATDATTPTTLMVRLADACRRLSDFAADRDVRLAFEPEPGMFIDTMDKFAELHAKVNHPNFGLTLDIGHLVCTGELPIRKYIEAWKHCLWNVHIEDMKAGVHDHLMFGEGEVDFADVFAGLKAIDYKGMVSVELSRHSYDAVNTARRAKAFLDQYVG</sequence>
<dbReference type="KEGG" id="lrs:PX52LOC_00037"/>
<accession>A0A5C1A7U7</accession>
<evidence type="ECO:0000313" key="2">
    <source>
        <dbReference type="EMBL" id="QEL13184.1"/>
    </source>
</evidence>
<protein>
    <submittedName>
        <fullName evidence="2">Sugar phosphate isomerase/epimerase</fullName>
    </submittedName>
</protein>
<organism evidence="2 3">
    <name type="scientific">Limnoglobus roseus</name>
    <dbReference type="NCBI Taxonomy" id="2598579"/>
    <lineage>
        <taxon>Bacteria</taxon>
        <taxon>Pseudomonadati</taxon>
        <taxon>Planctomycetota</taxon>
        <taxon>Planctomycetia</taxon>
        <taxon>Gemmatales</taxon>
        <taxon>Gemmataceae</taxon>
        <taxon>Limnoglobus</taxon>
    </lineage>
</organism>
<gene>
    <name evidence="2" type="ORF">PX52LOC_00037</name>
</gene>
<dbReference type="InterPro" id="IPR050312">
    <property type="entry name" value="IolE/XylAMocC-like"/>
</dbReference>
<dbReference type="SUPFAM" id="SSF51658">
    <property type="entry name" value="Xylose isomerase-like"/>
    <property type="match status" value="1"/>
</dbReference>
<dbReference type="PANTHER" id="PTHR12110:SF52">
    <property type="entry name" value="XYLOSE ISOMERASE"/>
    <property type="match status" value="1"/>
</dbReference>
<dbReference type="GO" id="GO:0016853">
    <property type="term" value="F:isomerase activity"/>
    <property type="evidence" value="ECO:0007669"/>
    <property type="project" value="UniProtKB-KW"/>
</dbReference>
<dbReference type="InterPro" id="IPR013022">
    <property type="entry name" value="Xyl_isomerase-like_TIM-brl"/>
</dbReference>
<dbReference type="Pfam" id="PF01261">
    <property type="entry name" value="AP_endonuc_2"/>
    <property type="match status" value="1"/>
</dbReference>
<dbReference type="RefSeq" id="WP_149108172.1">
    <property type="nucleotide sequence ID" value="NZ_CP042425.1"/>
</dbReference>